<feature type="transmembrane region" description="Helical" evidence="1">
    <location>
        <begin position="56"/>
        <end position="73"/>
    </location>
</feature>
<evidence type="ECO:0000256" key="1">
    <source>
        <dbReference type="SAM" id="Phobius"/>
    </source>
</evidence>
<keyword evidence="3" id="KW-1185">Reference proteome</keyword>
<sequence length="165" mass="16629">MRGTRGVLLASCSATLSVTAHTLGGGHLPHLVPTVAMTVLIGWVSTALASQTRGRGGILLVLGGAQLVTHLVLGELSGHAVEGPAMLACHVVATVVTALVLAHAEAMLAVAISALWALRVLFVVVCGSPAPEGTAPLGGTPQGAFRAVEVLLRRAHPLRGPPPTS</sequence>
<proteinExistence type="predicted"/>
<evidence type="ECO:0000313" key="3">
    <source>
        <dbReference type="Proteomes" id="UP000192591"/>
    </source>
</evidence>
<feature type="transmembrane region" description="Helical" evidence="1">
    <location>
        <begin position="30"/>
        <end position="49"/>
    </location>
</feature>
<keyword evidence="1" id="KW-0472">Membrane</keyword>
<name>A0A1V9A2Q6_SACPI</name>
<accession>A0A1V9A2Q6</accession>
<gene>
    <name evidence="2" type="ORF">B1813_14555</name>
</gene>
<comment type="caution">
    <text evidence="2">The sequence shown here is derived from an EMBL/GenBank/DDBJ whole genome shotgun (WGS) entry which is preliminary data.</text>
</comment>
<protein>
    <submittedName>
        <fullName evidence="2">Uncharacterized protein</fullName>
    </submittedName>
</protein>
<dbReference type="Proteomes" id="UP000192591">
    <property type="component" value="Unassembled WGS sequence"/>
</dbReference>
<keyword evidence="1" id="KW-1133">Transmembrane helix</keyword>
<keyword evidence="1" id="KW-0812">Transmembrane</keyword>
<evidence type="ECO:0000313" key="2">
    <source>
        <dbReference type="EMBL" id="OQO91224.1"/>
    </source>
</evidence>
<reference evidence="2 3" key="1">
    <citation type="submission" date="2017-02" db="EMBL/GenBank/DDBJ databases">
        <title>Draft genome of Saccharomonospora sp. 154.</title>
        <authorList>
            <person name="Alonso-Carmona G.S."/>
            <person name="De La Haba R."/>
            <person name="Vera-Gargallo B."/>
            <person name="Sandoval-Trujillo A.H."/>
            <person name="Ramirez-Duran N."/>
            <person name="Ventosa A."/>
        </authorList>
    </citation>
    <scope>NUCLEOTIDE SEQUENCE [LARGE SCALE GENOMIC DNA]</scope>
    <source>
        <strain evidence="2 3">LRS4.154</strain>
    </source>
</reference>
<dbReference type="EMBL" id="MWIH01000006">
    <property type="protein sequence ID" value="OQO91224.1"/>
    <property type="molecule type" value="Genomic_DNA"/>
</dbReference>
<dbReference type="AlphaFoldDB" id="A0A1V9A2Q6"/>
<organism evidence="2 3">
    <name type="scientific">Saccharomonospora piscinae</name>
    <dbReference type="NCBI Taxonomy" id="687388"/>
    <lineage>
        <taxon>Bacteria</taxon>
        <taxon>Bacillati</taxon>
        <taxon>Actinomycetota</taxon>
        <taxon>Actinomycetes</taxon>
        <taxon>Pseudonocardiales</taxon>
        <taxon>Pseudonocardiaceae</taxon>
        <taxon>Saccharomonospora</taxon>
    </lineage>
</organism>
<dbReference type="STRING" id="1962155.B1813_14555"/>